<protein>
    <recommendedName>
        <fullName evidence="4">Roadblock/LAMTOR2 domain-containing protein</fullName>
    </recommendedName>
</protein>
<dbReference type="VEuPathDB" id="FungiDB:SPRG_07670"/>
<dbReference type="GO" id="GO:0032008">
    <property type="term" value="P:positive regulation of TOR signaling"/>
    <property type="evidence" value="ECO:0007669"/>
    <property type="project" value="TreeGrafter"/>
</dbReference>
<proteinExistence type="inferred from homology"/>
<evidence type="ECO:0008006" key="4">
    <source>
        <dbReference type="Google" id="ProtNLM"/>
    </source>
</evidence>
<gene>
    <name evidence="2" type="ORF">SPRG_07670</name>
</gene>
<dbReference type="PANTHER" id="PTHR13378">
    <property type="entry name" value="REGULATOR COMPLEX PROTEIN LAMTOR3"/>
    <property type="match status" value="1"/>
</dbReference>
<evidence type="ECO:0000256" key="1">
    <source>
        <dbReference type="ARBA" id="ARBA00005356"/>
    </source>
</evidence>
<reference evidence="2 3" key="1">
    <citation type="journal article" date="2013" name="PLoS Genet.">
        <title>Distinctive expansion of potential virulence genes in the genome of the oomycete fish pathogen Saprolegnia parasitica.</title>
        <authorList>
            <person name="Jiang R.H."/>
            <person name="de Bruijn I."/>
            <person name="Haas B.J."/>
            <person name="Belmonte R."/>
            <person name="Lobach L."/>
            <person name="Christie J."/>
            <person name="van den Ackerveken G."/>
            <person name="Bottin A."/>
            <person name="Bulone V."/>
            <person name="Diaz-Moreno S.M."/>
            <person name="Dumas B."/>
            <person name="Fan L."/>
            <person name="Gaulin E."/>
            <person name="Govers F."/>
            <person name="Grenville-Briggs L.J."/>
            <person name="Horner N.R."/>
            <person name="Levin J.Z."/>
            <person name="Mammella M."/>
            <person name="Meijer H.J."/>
            <person name="Morris P."/>
            <person name="Nusbaum C."/>
            <person name="Oome S."/>
            <person name="Phillips A.J."/>
            <person name="van Rooyen D."/>
            <person name="Rzeszutek E."/>
            <person name="Saraiva M."/>
            <person name="Secombes C.J."/>
            <person name="Seidl M.F."/>
            <person name="Snel B."/>
            <person name="Stassen J.H."/>
            <person name="Sykes S."/>
            <person name="Tripathy S."/>
            <person name="van den Berg H."/>
            <person name="Vega-Arreguin J.C."/>
            <person name="Wawra S."/>
            <person name="Young S.K."/>
            <person name="Zeng Q."/>
            <person name="Dieguez-Uribeondo J."/>
            <person name="Russ C."/>
            <person name="Tyler B.M."/>
            <person name="van West P."/>
        </authorList>
    </citation>
    <scope>NUCLEOTIDE SEQUENCE [LARGE SCALE GENOMIC DNA]</scope>
    <source>
        <strain evidence="2 3">CBS 223.65</strain>
    </source>
</reference>
<name>A0A067CJG6_SAPPC</name>
<dbReference type="RefSeq" id="XP_012202338.1">
    <property type="nucleotide sequence ID" value="XM_012346948.1"/>
</dbReference>
<keyword evidence="3" id="KW-1185">Reference proteome</keyword>
<dbReference type="KEGG" id="spar:SPRG_07670"/>
<dbReference type="GO" id="GO:0071986">
    <property type="term" value="C:Ragulator complex"/>
    <property type="evidence" value="ECO:0007669"/>
    <property type="project" value="TreeGrafter"/>
</dbReference>
<dbReference type="SMART" id="SM01278">
    <property type="entry name" value="MAPKK1_Int"/>
    <property type="match status" value="1"/>
</dbReference>
<sequence length="131" mass="14053">MSEAAVEQKLRVLLERYESLTAILVSTSEGVPLLRVEPEGEADHPLEDAETVLPSVFAAAAEQAGKLQFGAMKSVTCFFDDTVLIHLNHLPLVTTLIAQDTATVGAFLDLADDLQVLLTPLKKAVEASEGH</sequence>
<dbReference type="EMBL" id="KK583220">
    <property type="protein sequence ID" value="KDO26957.1"/>
    <property type="molecule type" value="Genomic_DNA"/>
</dbReference>
<dbReference type="GO" id="GO:0071230">
    <property type="term" value="P:cellular response to amino acid stimulus"/>
    <property type="evidence" value="ECO:0007669"/>
    <property type="project" value="TreeGrafter"/>
</dbReference>
<dbReference type="AlphaFoldDB" id="A0A067CJG6"/>
<evidence type="ECO:0000313" key="2">
    <source>
        <dbReference type="EMBL" id="KDO26957.1"/>
    </source>
</evidence>
<accession>A0A067CJG6</accession>
<dbReference type="GeneID" id="24129926"/>
<dbReference type="SUPFAM" id="SSF103196">
    <property type="entry name" value="Roadblock/LC7 domain"/>
    <property type="match status" value="1"/>
</dbReference>
<dbReference type="Pfam" id="PF08923">
    <property type="entry name" value="MAPKK1_Int"/>
    <property type="match status" value="1"/>
</dbReference>
<dbReference type="OrthoDB" id="343907at2759"/>
<evidence type="ECO:0000313" key="3">
    <source>
        <dbReference type="Proteomes" id="UP000030745"/>
    </source>
</evidence>
<dbReference type="OMA" id="YQVIQMN"/>
<comment type="similarity">
    <text evidence="1">Belongs to the LAMTOR3 family.</text>
</comment>
<organism evidence="2 3">
    <name type="scientific">Saprolegnia parasitica (strain CBS 223.65)</name>
    <dbReference type="NCBI Taxonomy" id="695850"/>
    <lineage>
        <taxon>Eukaryota</taxon>
        <taxon>Sar</taxon>
        <taxon>Stramenopiles</taxon>
        <taxon>Oomycota</taxon>
        <taxon>Saprolegniomycetes</taxon>
        <taxon>Saprolegniales</taxon>
        <taxon>Saprolegniaceae</taxon>
        <taxon>Saprolegnia</taxon>
    </lineage>
</organism>
<dbReference type="Proteomes" id="UP000030745">
    <property type="component" value="Unassembled WGS sequence"/>
</dbReference>
<dbReference type="Gene3D" id="3.30.450.30">
    <property type="entry name" value="Dynein light chain 2a, cytoplasmic"/>
    <property type="match status" value="1"/>
</dbReference>
<dbReference type="PANTHER" id="PTHR13378:SF1">
    <property type="entry name" value="RAGULATOR COMPLEX PROTEIN LAMTOR3"/>
    <property type="match status" value="1"/>
</dbReference>
<dbReference type="InterPro" id="IPR015019">
    <property type="entry name" value="LAMTOR3"/>
</dbReference>